<organism evidence="2 3">
    <name type="scientific">Nonomuraea zeae</name>
    <dbReference type="NCBI Taxonomy" id="1642303"/>
    <lineage>
        <taxon>Bacteria</taxon>
        <taxon>Bacillati</taxon>
        <taxon>Actinomycetota</taxon>
        <taxon>Actinomycetes</taxon>
        <taxon>Streptosporangiales</taxon>
        <taxon>Streptosporangiaceae</taxon>
        <taxon>Nonomuraea</taxon>
    </lineage>
</organism>
<dbReference type="AlphaFoldDB" id="A0A5S4FCA3"/>
<feature type="compositionally biased region" description="Basic and acidic residues" evidence="1">
    <location>
        <begin position="44"/>
        <end position="54"/>
    </location>
</feature>
<gene>
    <name evidence="2" type="ORF">ETD85_55945</name>
</gene>
<protein>
    <submittedName>
        <fullName evidence="2">Uncharacterized protein</fullName>
    </submittedName>
</protein>
<evidence type="ECO:0000256" key="1">
    <source>
        <dbReference type="SAM" id="MobiDB-lite"/>
    </source>
</evidence>
<feature type="region of interest" description="Disordered" evidence="1">
    <location>
        <begin position="32"/>
        <end position="56"/>
    </location>
</feature>
<proteinExistence type="predicted"/>
<sequence length="109" mass="12035">MSSDRLAARATIAGHAAVGRSASAHWLQHRTGWKPDLDPSFDPGRTEVEPHGDWPGRLVLHTPSDRVHHDQRLFCGGHRCAQIAVEHEIEGAAGRVGGRLHRADDTRER</sequence>
<evidence type="ECO:0000313" key="3">
    <source>
        <dbReference type="Proteomes" id="UP000306628"/>
    </source>
</evidence>
<name>A0A5S4FCA3_9ACTN</name>
<keyword evidence="3" id="KW-1185">Reference proteome</keyword>
<dbReference type="RefSeq" id="WP_138697985.1">
    <property type="nucleotide sequence ID" value="NZ_JBHSAZ010000037.1"/>
</dbReference>
<comment type="caution">
    <text evidence="2">The sequence shown here is derived from an EMBL/GenBank/DDBJ whole genome shotgun (WGS) entry which is preliminary data.</text>
</comment>
<evidence type="ECO:0000313" key="2">
    <source>
        <dbReference type="EMBL" id="TMR15747.1"/>
    </source>
</evidence>
<accession>A0A5S4FCA3</accession>
<dbReference type="EMBL" id="VCKX01000390">
    <property type="protein sequence ID" value="TMR15747.1"/>
    <property type="molecule type" value="Genomic_DNA"/>
</dbReference>
<reference evidence="2 3" key="1">
    <citation type="submission" date="2019-05" db="EMBL/GenBank/DDBJ databases">
        <title>Draft genome sequence of Nonomuraea zeae DSM 100528.</title>
        <authorList>
            <person name="Saricaoglu S."/>
            <person name="Isik K."/>
        </authorList>
    </citation>
    <scope>NUCLEOTIDE SEQUENCE [LARGE SCALE GENOMIC DNA]</scope>
    <source>
        <strain evidence="2 3">DSM 100528</strain>
    </source>
</reference>
<dbReference type="Proteomes" id="UP000306628">
    <property type="component" value="Unassembled WGS sequence"/>
</dbReference>